<sequence length="355" mass="42290">MQSQKMDLQSTKEDVSIENVEFKYCSSFVGGALYVSNQSVLSELKKIRFIENKAQLYGDNYSFQIQDIILTKIYEYNPQFQSTNLFLFELTNPIQLKRGLSYIITLEIKINDQYYPQTNQRIESLNMYPYLKDNSNFQVSSDINIQSPYLYYYQDLLYRKDNFDIEIQIMDYKYKAICNFKYQIQEDCPQDMEKVIINQKYIDSNSKRSYCKQCDYQYYSLCYANYSQIREGYWRKSYSLQNNEVVACSFSPQSCTGGYEIENKLCYEGHIGPQCLNCDIKGEYWNDSYSLYGNFQCTKCSQIQKNTIKVFFTSLKSNFYICEDPALQFLDLLNFKRINKNKRFQFNQKYIDCIC</sequence>
<evidence type="ECO:0000313" key="1">
    <source>
        <dbReference type="EMBL" id="EAS04042.2"/>
    </source>
</evidence>
<dbReference type="AlphaFoldDB" id="Q247Q8"/>
<keyword evidence="2" id="KW-1185">Reference proteome</keyword>
<proteinExistence type="predicted"/>
<dbReference type="EMBL" id="GG662458">
    <property type="protein sequence ID" value="EAS04042.2"/>
    <property type="molecule type" value="Genomic_DNA"/>
</dbReference>
<organism evidence="1 2">
    <name type="scientific">Tetrahymena thermophila (strain SB210)</name>
    <dbReference type="NCBI Taxonomy" id="312017"/>
    <lineage>
        <taxon>Eukaryota</taxon>
        <taxon>Sar</taxon>
        <taxon>Alveolata</taxon>
        <taxon>Ciliophora</taxon>
        <taxon>Intramacronucleata</taxon>
        <taxon>Oligohymenophorea</taxon>
        <taxon>Hymenostomatida</taxon>
        <taxon>Tetrahymenina</taxon>
        <taxon>Tetrahymenidae</taxon>
        <taxon>Tetrahymena</taxon>
    </lineage>
</organism>
<dbReference type="InParanoid" id="Q247Q8"/>
<dbReference type="PANTHER" id="PTHR11319">
    <property type="entry name" value="G PROTEIN-COUPLED RECEPTOR-RELATED"/>
    <property type="match status" value="1"/>
</dbReference>
<dbReference type="PANTHER" id="PTHR11319:SF35">
    <property type="entry name" value="OUTER MEMBRANE PROTEIN PMPC-RELATED"/>
    <property type="match status" value="1"/>
</dbReference>
<dbReference type="KEGG" id="tet:TTHERM_00994390"/>
<dbReference type="RefSeq" id="XP_001024287.2">
    <property type="nucleotide sequence ID" value="XM_001024287.2"/>
</dbReference>
<reference evidence="2" key="1">
    <citation type="journal article" date="2006" name="PLoS Biol.">
        <title>Macronuclear genome sequence of the ciliate Tetrahymena thermophila, a model eukaryote.</title>
        <authorList>
            <person name="Eisen J.A."/>
            <person name="Coyne R.S."/>
            <person name="Wu M."/>
            <person name="Wu D."/>
            <person name="Thiagarajan M."/>
            <person name="Wortman J.R."/>
            <person name="Badger J.H."/>
            <person name="Ren Q."/>
            <person name="Amedeo P."/>
            <person name="Jones K.M."/>
            <person name="Tallon L.J."/>
            <person name="Delcher A.L."/>
            <person name="Salzberg S.L."/>
            <person name="Silva J.C."/>
            <person name="Haas B.J."/>
            <person name="Majoros W.H."/>
            <person name="Farzad M."/>
            <person name="Carlton J.M."/>
            <person name="Smith R.K. Jr."/>
            <person name="Garg J."/>
            <person name="Pearlman R.E."/>
            <person name="Karrer K.M."/>
            <person name="Sun L."/>
            <person name="Manning G."/>
            <person name="Elde N.C."/>
            <person name="Turkewitz A.P."/>
            <person name="Asai D.J."/>
            <person name="Wilkes D.E."/>
            <person name="Wang Y."/>
            <person name="Cai H."/>
            <person name="Collins K."/>
            <person name="Stewart B.A."/>
            <person name="Lee S.R."/>
            <person name="Wilamowska K."/>
            <person name="Weinberg Z."/>
            <person name="Ruzzo W.L."/>
            <person name="Wloga D."/>
            <person name="Gaertig J."/>
            <person name="Frankel J."/>
            <person name="Tsao C.-C."/>
            <person name="Gorovsky M.A."/>
            <person name="Keeling P.J."/>
            <person name="Waller R.F."/>
            <person name="Patron N.J."/>
            <person name="Cherry J.M."/>
            <person name="Stover N.A."/>
            <person name="Krieger C.J."/>
            <person name="del Toro C."/>
            <person name="Ryder H.F."/>
            <person name="Williamson S.C."/>
            <person name="Barbeau R.A."/>
            <person name="Hamilton E.P."/>
            <person name="Orias E."/>
        </authorList>
    </citation>
    <scope>NUCLEOTIDE SEQUENCE [LARGE SCALE GENOMIC DNA]</scope>
    <source>
        <strain evidence="2">SB210</strain>
    </source>
</reference>
<evidence type="ECO:0000313" key="2">
    <source>
        <dbReference type="Proteomes" id="UP000009168"/>
    </source>
</evidence>
<dbReference type="HOGENOM" id="CLU_013710_0_0_1"/>
<dbReference type="GeneID" id="7823569"/>
<evidence type="ECO:0008006" key="3">
    <source>
        <dbReference type="Google" id="ProtNLM"/>
    </source>
</evidence>
<gene>
    <name evidence="1" type="ORF">TTHERM_00994390</name>
</gene>
<accession>Q247Q8</accession>
<dbReference type="OrthoDB" id="77931at2759"/>
<name>Q247Q8_TETTS</name>
<dbReference type="Proteomes" id="UP000009168">
    <property type="component" value="Unassembled WGS sequence"/>
</dbReference>
<protein>
    <recommendedName>
        <fullName evidence="3">Transmembrane protein</fullName>
    </recommendedName>
</protein>